<gene>
    <name evidence="2" type="ORF">C3747_147g100</name>
</gene>
<dbReference type="OrthoDB" id="239884at2759"/>
<dbReference type="VEuPathDB" id="TriTrypDB:Tc_MARK_1463"/>
<keyword evidence="1" id="KW-0732">Signal</keyword>
<protein>
    <submittedName>
        <fullName evidence="2">Uncharacterized protein</fullName>
    </submittedName>
</protein>
<dbReference type="Pfam" id="PF10974">
    <property type="entry name" value="DUF2804"/>
    <property type="match status" value="1"/>
</dbReference>
<dbReference type="InterPro" id="IPR021243">
    <property type="entry name" value="DUF2804"/>
</dbReference>
<dbReference type="VEuPathDB" id="TriTrypDB:TcCLB.510439.40"/>
<comment type="caution">
    <text evidence="2">The sequence shown here is derived from an EMBL/GenBank/DDBJ whole genome shotgun (WGS) entry which is preliminary data.</text>
</comment>
<dbReference type="VEuPathDB" id="TriTrypDB:BCY84_19529"/>
<dbReference type="VEuPathDB" id="TriTrypDB:TcBrA4_0077180"/>
<evidence type="ECO:0000313" key="2">
    <source>
        <dbReference type="EMBL" id="PWV04599.1"/>
    </source>
</evidence>
<evidence type="ECO:0000313" key="3">
    <source>
        <dbReference type="Proteomes" id="UP000246078"/>
    </source>
</evidence>
<dbReference type="PANTHER" id="PTHR35868">
    <property type="entry name" value="DUF2804 DOMAIN-CONTAINING PROTEIN-RELATED"/>
    <property type="match status" value="1"/>
</dbReference>
<dbReference type="VEuPathDB" id="TriTrypDB:TCSYLVIO_002693"/>
<dbReference type="AlphaFoldDB" id="A0A2V2WAI4"/>
<feature type="chain" id="PRO_5030058802" evidence="1">
    <location>
        <begin position="18"/>
        <end position="399"/>
    </location>
</feature>
<accession>A0A2V2WAI4</accession>
<dbReference type="VEuPathDB" id="TriTrypDB:TCDM_07865"/>
<dbReference type="OMA" id="NETIEAC"/>
<evidence type="ECO:0000256" key="1">
    <source>
        <dbReference type="SAM" id="SignalP"/>
    </source>
</evidence>
<dbReference type="Proteomes" id="UP000246078">
    <property type="component" value="Unassembled WGS sequence"/>
</dbReference>
<name>A0A2V2WAI4_TRYCR</name>
<proteinExistence type="predicted"/>
<dbReference type="VEuPathDB" id="TriTrypDB:TcCL_ESM03823"/>
<organism evidence="2 3">
    <name type="scientific">Trypanosoma cruzi</name>
    <dbReference type="NCBI Taxonomy" id="5693"/>
    <lineage>
        <taxon>Eukaryota</taxon>
        <taxon>Discoba</taxon>
        <taxon>Euglenozoa</taxon>
        <taxon>Kinetoplastea</taxon>
        <taxon>Metakinetoplastina</taxon>
        <taxon>Trypanosomatida</taxon>
        <taxon>Trypanosomatidae</taxon>
        <taxon>Trypanosoma</taxon>
        <taxon>Schizotrypanum</taxon>
    </lineage>
</organism>
<dbReference type="EMBL" id="PRFC01000147">
    <property type="protein sequence ID" value="PWV04599.1"/>
    <property type="molecule type" value="Genomic_DNA"/>
</dbReference>
<dbReference type="VEuPathDB" id="TriTrypDB:TcCLB.511211.190"/>
<feature type="signal peptide" evidence="1">
    <location>
        <begin position="1"/>
        <end position="17"/>
    </location>
</feature>
<sequence length="399" mass="44609">MWKGFVVIGCVVVVAAAAVPWLQKDKEVPNFVELKEVRTIFFSFALQEANSSYDAATGGYVWGRTLKPFYSVQLHPLNAVQSYTQKKEFVWVGITAGPWLVGVAVLQFNYISVFTVSLYNVDSEESWKAMTVVPLLAPWFGGRWIPNEKGKMGPTSAGHRVEFHPPFSSQRASLCFEDRSIKVDVTGTVWQQTGNGTRTASQRYEVHAVATLPEEFLGIVFPLGPRRAALVNKMAAAPLQTPLNMRFNEKEWSGEGYFSMDYTRGLLRRETHWHWASATASAGYGFHLSEGTYDVDNKSVENTFYTGGKAVVLDTRVEFRRVTIANTDTKMAEIWAVTGNGIHLRFRRADAHDGVFHLGVVNGNLDHAWGIFDGSIFVDGTKYKFDNVAGVLEAHYALW</sequence>
<reference evidence="2 3" key="1">
    <citation type="journal article" date="2018" name="Microb. Genom.">
        <title>Expanding an expanded genome: long-read sequencing of Trypanosoma cruzi.</title>
        <authorList>
            <person name="Berna L."/>
            <person name="Rodriguez M."/>
            <person name="Chiribao M.L."/>
            <person name="Parodi-Talice A."/>
            <person name="Pita S."/>
            <person name="Rijo G."/>
            <person name="Alvarez-Valin F."/>
            <person name="Robello C."/>
        </authorList>
    </citation>
    <scope>NUCLEOTIDE SEQUENCE [LARGE SCALE GENOMIC DNA]</scope>
    <source>
        <strain evidence="2 3">TCC</strain>
    </source>
</reference>
<dbReference type="VEuPathDB" id="TriTrypDB:TcG_05976"/>
<dbReference type="PANTHER" id="PTHR35868:SF4">
    <property type="entry name" value="DUF2804 DOMAIN-CONTAINING PROTEIN"/>
    <property type="match status" value="1"/>
</dbReference>
<dbReference type="VEuPathDB" id="TriTrypDB:TcYC6_0011380"/>
<dbReference type="VEuPathDB" id="TriTrypDB:ECC02_008632"/>
<dbReference type="VEuPathDB" id="TriTrypDB:C4B63_133g54"/>
<dbReference type="VEuPathDB" id="TriTrypDB:C3747_147g100"/>